<name>A0A5A5TGS7_9CHLR</name>
<evidence type="ECO:0000313" key="8">
    <source>
        <dbReference type="EMBL" id="GCF10781.1"/>
    </source>
</evidence>
<gene>
    <name evidence="8" type="ORF">KDI_43450</name>
</gene>
<keyword evidence="9" id="KW-1185">Reference proteome</keyword>
<evidence type="ECO:0000256" key="1">
    <source>
        <dbReference type="ARBA" id="ARBA00009437"/>
    </source>
</evidence>
<evidence type="ECO:0000259" key="7">
    <source>
        <dbReference type="PROSITE" id="PS50977"/>
    </source>
</evidence>
<evidence type="ECO:0000256" key="4">
    <source>
        <dbReference type="ARBA" id="ARBA00023163"/>
    </source>
</evidence>
<dbReference type="InterPro" id="IPR001647">
    <property type="entry name" value="HTH_TetR"/>
</dbReference>
<dbReference type="PROSITE" id="PS50977">
    <property type="entry name" value="HTH_TETR_2"/>
    <property type="match status" value="1"/>
</dbReference>
<keyword evidence="2" id="KW-0805">Transcription regulation</keyword>
<comment type="caution">
    <text evidence="8">The sequence shown here is derived from an EMBL/GenBank/DDBJ whole genome shotgun (WGS) entry which is preliminary data.</text>
</comment>
<evidence type="ECO:0000259" key="6">
    <source>
        <dbReference type="PROSITE" id="PS50931"/>
    </source>
</evidence>
<dbReference type="Gene3D" id="1.10.10.10">
    <property type="entry name" value="Winged helix-like DNA-binding domain superfamily/Winged helix DNA-binding domain"/>
    <property type="match status" value="1"/>
</dbReference>
<dbReference type="InterPro" id="IPR036388">
    <property type="entry name" value="WH-like_DNA-bd_sf"/>
</dbReference>
<keyword evidence="4" id="KW-0804">Transcription</keyword>
<dbReference type="SUPFAM" id="SSF46785">
    <property type="entry name" value="Winged helix' DNA-binding domain"/>
    <property type="match status" value="1"/>
</dbReference>
<dbReference type="Pfam" id="PF00126">
    <property type="entry name" value="HTH_1"/>
    <property type="match status" value="1"/>
</dbReference>
<proteinExistence type="inferred from homology"/>
<evidence type="ECO:0000256" key="2">
    <source>
        <dbReference type="ARBA" id="ARBA00023015"/>
    </source>
</evidence>
<dbReference type="SUPFAM" id="SSF46689">
    <property type="entry name" value="Homeodomain-like"/>
    <property type="match status" value="1"/>
</dbReference>
<dbReference type="GO" id="GO:0003700">
    <property type="term" value="F:DNA-binding transcription factor activity"/>
    <property type="evidence" value="ECO:0007669"/>
    <property type="project" value="InterPro"/>
</dbReference>
<feature type="domain" description="HTH lysR-type" evidence="6">
    <location>
        <begin position="134"/>
        <end position="177"/>
    </location>
</feature>
<dbReference type="EMBL" id="BIXY01000082">
    <property type="protein sequence ID" value="GCF10781.1"/>
    <property type="molecule type" value="Genomic_DNA"/>
</dbReference>
<dbReference type="RefSeq" id="WP_216368954.1">
    <property type="nucleotide sequence ID" value="NZ_BIXY01000082.1"/>
</dbReference>
<evidence type="ECO:0000313" key="9">
    <source>
        <dbReference type="Proteomes" id="UP000322530"/>
    </source>
</evidence>
<protein>
    <recommendedName>
        <fullName evidence="10">HTH tetR-type domain-containing protein</fullName>
    </recommendedName>
</protein>
<evidence type="ECO:0008006" key="10">
    <source>
        <dbReference type="Google" id="ProtNLM"/>
    </source>
</evidence>
<dbReference type="InterPro" id="IPR036390">
    <property type="entry name" value="WH_DNA-bd_sf"/>
</dbReference>
<dbReference type="AlphaFoldDB" id="A0A5A5TGS7"/>
<dbReference type="Pfam" id="PF00440">
    <property type="entry name" value="TetR_N"/>
    <property type="match status" value="1"/>
</dbReference>
<evidence type="ECO:0000256" key="5">
    <source>
        <dbReference type="PROSITE-ProRule" id="PRU00335"/>
    </source>
</evidence>
<reference evidence="8 9" key="1">
    <citation type="submission" date="2019-01" db="EMBL/GenBank/DDBJ databases">
        <title>Draft genome sequence of Dictyobacter sp. Uno17.</title>
        <authorList>
            <person name="Wang C.M."/>
            <person name="Zheng Y."/>
            <person name="Sakai Y."/>
            <person name="Abe K."/>
            <person name="Yokota A."/>
            <person name="Yabe S."/>
        </authorList>
    </citation>
    <scope>NUCLEOTIDE SEQUENCE [LARGE SCALE GENOMIC DNA]</scope>
    <source>
        <strain evidence="8 9">Uno17</strain>
    </source>
</reference>
<keyword evidence="3 5" id="KW-0238">DNA-binding</keyword>
<feature type="DNA-binding region" description="H-T-H motif" evidence="5">
    <location>
        <begin position="29"/>
        <end position="48"/>
    </location>
</feature>
<dbReference type="PANTHER" id="PTHR30346:SF28">
    <property type="entry name" value="HTH-TYPE TRANSCRIPTIONAL REGULATOR CYNR"/>
    <property type="match status" value="1"/>
</dbReference>
<dbReference type="Proteomes" id="UP000322530">
    <property type="component" value="Unassembled WGS sequence"/>
</dbReference>
<dbReference type="Gene3D" id="1.10.10.60">
    <property type="entry name" value="Homeodomain-like"/>
    <property type="match status" value="1"/>
</dbReference>
<feature type="domain" description="HTH tetR-type" evidence="7">
    <location>
        <begin position="6"/>
        <end position="66"/>
    </location>
</feature>
<sequence length="242" mass="27450">MSRWEPNARGRLEQAALDLYQERGFEQTMVTEIAERAGLTERTFFRYFADKREVLFGGQETLRTIYVSAIEAAPASATPLDAVAAALEAATPVFRDRHELVRQRQAVIAANPELQEREMLKRAALTSAMAEALRRLRHLRYFVAVTEELHFSRAAEKLHIAQPPLSQQIRQLEQTLGHLLQQMNGKREHGERRCIRRSHPSRVEGHCHCAPKPHQSRRAGITKATNTDRICGKPQPGHPNGI</sequence>
<organism evidence="8 9">
    <name type="scientific">Dictyobacter arantiisoli</name>
    <dbReference type="NCBI Taxonomy" id="2014874"/>
    <lineage>
        <taxon>Bacteria</taxon>
        <taxon>Bacillati</taxon>
        <taxon>Chloroflexota</taxon>
        <taxon>Ktedonobacteria</taxon>
        <taxon>Ktedonobacterales</taxon>
        <taxon>Dictyobacteraceae</taxon>
        <taxon>Dictyobacter</taxon>
    </lineage>
</organism>
<dbReference type="PRINTS" id="PR00039">
    <property type="entry name" value="HTHLYSR"/>
</dbReference>
<dbReference type="InterPro" id="IPR000847">
    <property type="entry name" value="LysR_HTH_N"/>
</dbReference>
<dbReference type="PRINTS" id="PR00455">
    <property type="entry name" value="HTHTETR"/>
</dbReference>
<dbReference type="GO" id="GO:0032993">
    <property type="term" value="C:protein-DNA complex"/>
    <property type="evidence" value="ECO:0007669"/>
    <property type="project" value="TreeGrafter"/>
</dbReference>
<accession>A0A5A5TGS7</accession>
<evidence type="ECO:0000256" key="3">
    <source>
        <dbReference type="ARBA" id="ARBA00023125"/>
    </source>
</evidence>
<dbReference type="PANTHER" id="PTHR30346">
    <property type="entry name" value="TRANSCRIPTIONAL DUAL REGULATOR HCAR-RELATED"/>
    <property type="match status" value="1"/>
</dbReference>
<dbReference type="InterPro" id="IPR009057">
    <property type="entry name" value="Homeodomain-like_sf"/>
</dbReference>
<dbReference type="GO" id="GO:0003677">
    <property type="term" value="F:DNA binding"/>
    <property type="evidence" value="ECO:0007669"/>
    <property type="project" value="UniProtKB-UniRule"/>
</dbReference>
<dbReference type="PROSITE" id="PS50931">
    <property type="entry name" value="HTH_LYSR"/>
    <property type="match status" value="1"/>
</dbReference>
<comment type="similarity">
    <text evidence="1">Belongs to the LysR transcriptional regulatory family.</text>
</comment>
<dbReference type="Gene3D" id="1.10.357.10">
    <property type="entry name" value="Tetracycline Repressor, domain 2"/>
    <property type="match status" value="1"/>
</dbReference>